<evidence type="ECO:0000313" key="6">
    <source>
        <dbReference type="EMBL" id="PNH04687.1"/>
    </source>
</evidence>
<feature type="region of interest" description="Disordered" evidence="4">
    <location>
        <begin position="783"/>
        <end position="803"/>
    </location>
</feature>
<feature type="compositionally biased region" description="Pro residues" evidence="4">
    <location>
        <begin position="662"/>
        <end position="679"/>
    </location>
</feature>
<dbReference type="OrthoDB" id="9997739at2759"/>
<dbReference type="InterPro" id="IPR000210">
    <property type="entry name" value="BTB/POZ_dom"/>
</dbReference>
<evidence type="ECO:0000256" key="4">
    <source>
        <dbReference type="SAM" id="MobiDB-lite"/>
    </source>
</evidence>
<evidence type="ECO:0000256" key="3">
    <source>
        <dbReference type="ARBA" id="ARBA00023043"/>
    </source>
</evidence>
<dbReference type="PROSITE" id="PS50097">
    <property type="entry name" value="BTB"/>
    <property type="match status" value="1"/>
</dbReference>
<feature type="compositionally biased region" description="Pro residues" evidence="4">
    <location>
        <begin position="783"/>
        <end position="797"/>
    </location>
</feature>
<dbReference type="InterPro" id="IPR011333">
    <property type="entry name" value="SKP1/BTB/POZ_sf"/>
</dbReference>
<dbReference type="Pfam" id="PF00651">
    <property type="entry name" value="BTB"/>
    <property type="match status" value="1"/>
</dbReference>
<sequence length="803" mass="80918">MHVHDVPLTAGRITAVCPRQLPDGSEQVLVFTELGAQPLLGLPGPAQLDQQGEDDEGAAAPPGCCDGVRLGPPLRLALREQLPSGGGQPVQPAPYIWAVGGGDRGGSDGAAAAAPLHAVPGDGCCFLATRDTLLRLGAGDVLEAVAGRAGEPGRVDGVGREARVQSPLVLAADGGGGLWFADGGRDRIRRAVPQPPQPHQPQQSPAATAAAAGTAAAVVNTLPYEVPDWSCVHALAYDHVRQVLYVCTPRAVYRLEPPPSPAGGGSAGGGGGRLALVAGSEEVGGCVDGVGGAALFGSICDAVVDSRRGDLILLDMEGPGKAPALRRVRLAADGGGAAVRTLPAELGGAQRAVRLAVLPGGWLCAYEFGGSRLRLLRLGVTRSRRLPLPPPPPPPPAGGPVAAAGSGGGGGLAELAADWLAMLADPWDTADVVVRAGGAAFRAHSQVLIARSEYFRGQLLAPPQPQPQHQQGPGAGRAWREVRLPGGGAGAEAAADAGAVPHVLRFVYTGEAEGVPASALRAVLRLAERLGLPRLVASAAQQLARVEQVQAQAQAAQAHAQAAQAQAQAQAAQAHAQAAQAQAQAQAAQAHAQTAQAQAQAQAAQAQAHTQAQAAQAQAHPQEPLPPAPPPAAGPLPSLSPQADADDQPSAPPADPSLLPGAQPPLMPPPQQQLPPPPQQQHHHQQYQAPLAYPSYPFMAAQGGGGAPQGYGAPLASSYSPPPAPYGVAPPPAPYASSASMSYGAPPPASYSPPQGAAYPPAAGFFGGAPSYGYAPPPAGYVPPPYGAPPPPPPPPQGAYYPQ</sequence>
<dbReference type="AlphaFoldDB" id="A0A2J7ZWN3"/>
<reference evidence="6 7" key="1">
    <citation type="journal article" date="2017" name="Mol. Biol. Evol.">
        <title>The 4-celled Tetrabaena socialis nuclear genome reveals the essential components for genetic control of cell number at the origin of multicellularity in the volvocine lineage.</title>
        <authorList>
            <person name="Featherston J."/>
            <person name="Arakaki Y."/>
            <person name="Hanschen E.R."/>
            <person name="Ferris P.J."/>
            <person name="Michod R.E."/>
            <person name="Olson B.J.S.C."/>
            <person name="Nozaki H."/>
            <person name="Durand P.M."/>
        </authorList>
    </citation>
    <scope>NUCLEOTIDE SEQUENCE [LARGE SCALE GENOMIC DNA]</scope>
    <source>
        <strain evidence="6 7">NIES-571</strain>
    </source>
</reference>
<dbReference type="GO" id="GO:0000151">
    <property type="term" value="C:ubiquitin ligase complex"/>
    <property type="evidence" value="ECO:0007669"/>
    <property type="project" value="TreeGrafter"/>
</dbReference>
<evidence type="ECO:0000313" key="7">
    <source>
        <dbReference type="Proteomes" id="UP000236333"/>
    </source>
</evidence>
<dbReference type="EMBL" id="PGGS01000367">
    <property type="protein sequence ID" value="PNH04687.1"/>
    <property type="molecule type" value="Genomic_DNA"/>
</dbReference>
<dbReference type="SMART" id="SM00225">
    <property type="entry name" value="BTB"/>
    <property type="match status" value="1"/>
</dbReference>
<comment type="pathway">
    <text evidence="1">Protein modification; protein ubiquitination.</text>
</comment>
<feature type="compositionally biased region" description="Low complexity" evidence="4">
    <location>
        <begin position="735"/>
        <end position="744"/>
    </location>
</feature>
<name>A0A2J7ZWN3_9CHLO</name>
<feature type="compositionally biased region" description="Pro residues" evidence="4">
    <location>
        <begin position="623"/>
        <end position="634"/>
    </location>
</feature>
<organism evidence="6 7">
    <name type="scientific">Tetrabaena socialis</name>
    <dbReference type="NCBI Taxonomy" id="47790"/>
    <lineage>
        <taxon>Eukaryota</taxon>
        <taxon>Viridiplantae</taxon>
        <taxon>Chlorophyta</taxon>
        <taxon>core chlorophytes</taxon>
        <taxon>Chlorophyceae</taxon>
        <taxon>CS clade</taxon>
        <taxon>Chlamydomonadales</taxon>
        <taxon>Tetrabaenaceae</taxon>
        <taxon>Tetrabaena</taxon>
    </lineage>
</organism>
<protein>
    <recommendedName>
        <fullName evidence="5">BTB domain-containing protein</fullName>
    </recommendedName>
</protein>
<feature type="region of interest" description="Disordered" evidence="4">
    <location>
        <begin position="704"/>
        <end position="762"/>
    </location>
</feature>
<dbReference type="Proteomes" id="UP000236333">
    <property type="component" value="Unassembled WGS sequence"/>
</dbReference>
<dbReference type="InterPro" id="IPR044515">
    <property type="entry name" value="ABTB1"/>
</dbReference>
<proteinExistence type="predicted"/>
<dbReference type="Gene3D" id="3.30.710.10">
    <property type="entry name" value="Potassium Channel Kv1.1, Chain A"/>
    <property type="match status" value="1"/>
</dbReference>
<evidence type="ECO:0000256" key="1">
    <source>
        <dbReference type="ARBA" id="ARBA00004906"/>
    </source>
</evidence>
<accession>A0A2J7ZWN3</accession>
<feature type="compositionally biased region" description="Low complexity" evidence="4">
    <location>
        <begin position="710"/>
        <end position="719"/>
    </location>
</feature>
<feature type="compositionally biased region" description="Pro residues" evidence="4">
    <location>
        <begin position="387"/>
        <end position="398"/>
    </location>
</feature>
<feature type="region of interest" description="Disordered" evidence="4">
    <location>
        <begin position="385"/>
        <end position="407"/>
    </location>
</feature>
<dbReference type="Gene3D" id="2.120.10.30">
    <property type="entry name" value="TolB, C-terminal domain"/>
    <property type="match status" value="1"/>
</dbReference>
<dbReference type="GO" id="GO:0005737">
    <property type="term" value="C:cytoplasm"/>
    <property type="evidence" value="ECO:0007669"/>
    <property type="project" value="TreeGrafter"/>
</dbReference>
<keyword evidence="3" id="KW-0040">ANK repeat</keyword>
<evidence type="ECO:0000259" key="5">
    <source>
        <dbReference type="PROSITE" id="PS50097"/>
    </source>
</evidence>
<dbReference type="PANTHER" id="PTHR46231">
    <property type="entry name" value="ANKYRIN REPEAT AND BTB/POZ DOMAIN-CONTAINING PROTEIN 1"/>
    <property type="match status" value="1"/>
</dbReference>
<feature type="compositionally biased region" description="Low complexity" evidence="4">
    <location>
        <begin position="460"/>
        <end position="472"/>
    </location>
</feature>
<feature type="compositionally biased region" description="Pro residues" evidence="4">
    <location>
        <begin position="720"/>
        <end position="734"/>
    </location>
</feature>
<evidence type="ECO:0000256" key="2">
    <source>
        <dbReference type="ARBA" id="ARBA00022737"/>
    </source>
</evidence>
<feature type="region of interest" description="Disordered" evidence="4">
    <location>
        <begin position="600"/>
        <end position="687"/>
    </location>
</feature>
<comment type="caution">
    <text evidence="6">The sequence shown here is derived from an EMBL/GenBank/DDBJ whole genome shotgun (WGS) entry which is preliminary data.</text>
</comment>
<dbReference type="PANTHER" id="PTHR46231:SF1">
    <property type="entry name" value="ANKYRIN REPEAT AND BTB_POZ DOMAIN-CONTAINING PROTEIN 1"/>
    <property type="match status" value="1"/>
</dbReference>
<feature type="region of interest" description="Disordered" evidence="4">
    <location>
        <begin position="41"/>
        <end position="64"/>
    </location>
</feature>
<feature type="region of interest" description="Disordered" evidence="4">
    <location>
        <begin position="460"/>
        <end position="480"/>
    </location>
</feature>
<dbReference type="InterPro" id="IPR011042">
    <property type="entry name" value="6-blade_b-propeller_TolB-like"/>
</dbReference>
<feature type="compositionally biased region" description="Low complexity" evidence="4">
    <location>
        <begin position="752"/>
        <end position="762"/>
    </location>
</feature>
<feature type="compositionally biased region" description="Low complexity" evidence="4">
    <location>
        <begin position="600"/>
        <end position="622"/>
    </location>
</feature>
<dbReference type="CDD" id="cd18186">
    <property type="entry name" value="BTB_POZ_ZBTB_KLHL-like"/>
    <property type="match status" value="1"/>
</dbReference>
<feature type="compositionally biased region" description="Low complexity" evidence="4">
    <location>
        <begin position="41"/>
        <end position="50"/>
    </location>
</feature>
<dbReference type="SUPFAM" id="SSF54695">
    <property type="entry name" value="POZ domain"/>
    <property type="match status" value="1"/>
</dbReference>
<feature type="domain" description="BTB" evidence="5">
    <location>
        <begin position="430"/>
        <end position="516"/>
    </location>
</feature>
<keyword evidence="2" id="KW-0677">Repeat</keyword>
<keyword evidence="7" id="KW-1185">Reference proteome</keyword>
<gene>
    <name evidence="6" type="ORF">TSOC_009133</name>
</gene>